<dbReference type="OrthoDB" id="195226at2759"/>
<evidence type="ECO:0000313" key="2">
    <source>
        <dbReference type="EMBL" id="ETW05504.1"/>
    </source>
</evidence>
<keyword evidence="1" id="KW-1133">Transmembrane helix</keyword>
<dbReference type="VEuPathDB" id="FungiDB:H310_03262"/>
<sequence>MKVVPTKRLASVVRGRVKPVLELLQKASPSAKHLSAESQQLLAELSRTKRRVSRFWIEKGVVVVDALQIYGLMWQLAQIWPWPSKWLALTRWTVLFNLDFLSLMPTGAGMGQATPAFSHWGDLPHYWVYALVFAMMPYVLTLGSYAAFRRWRASGDVAFLSKRAVLENRVLFVLQFMYLPIGLTVGRLWHCQDSINPLDPTQLVSTMSVDATVSCGGAMHSASLICIAGVLGLPFLVGFPVWLRRSINIVGAFGEPDRHEHFIQGKELAYLLHVSDDYYVLNVAQYASYTQKMRLFPVHVCVWKLVLLAIFTFGRSRYPSLAMQPMQGTGFAMVVLVVVSYRSWWASPYRCRSTAQLSFIVDVLLAFDAVMVVLSANPIKSALTVASVKVAVLGFVHTVGAILVMSHLVGTWWKKRARQLNWPTHIHMQALVHHVPQVTAWVAALKAADHVLQRSFALPAQVQPMDELAAVVTELQKCAAEAAGLDHLLHDLLHETAAIVHAAHVEALGSAVLTAERIDDCVHAFTSQLEHYKDKHDTLHPHKRNALRTLHVAKTWQVPAGLCQVTVQPKQAPAESDMPHNAFLHIDVCVSAVPELNLPSNVSAFSAILRPSIPHAPRAEEAPDVAIAVHWSAILAVESPAWIESPAQHCDVEVAVVVQFDNPWLLVKLALLDDSGWTVLQGWVHVASPAVCLLHCHDSNSVNLFHDLQSQQQTRQLIPSPVDASVVAALIDASRAASKAMASPTLHAKLQQQWRQCIQQWTIHFVRRFHRLPTDADKAKIRLWYSLYHALKASPPPPHRSHVV</sequence>
<feature type="transmembrane region" description="Helical" evidence="1">
    <location>
        <begin position="222"/>
        <end position="243"/>
    </location>
</feature>
<feature type="transmembrane region" description="Helical" evidence="1">
    <location>
        <begin position="357"/>
        <end position="379"/>
    </location>
</feature>
<proteinExistence type="predicted"/>
<feature type="transmembrane region" description="Helical" evidence="1">
    <location>
        <begin position="56"/>
        <end position="77"/>
    </location>
</feature>
<protein>
    <submittedName>
        <fullName evidence="2">Uncharacterized protein</fullName>
    </submittedName>
</protein>
<organism evidence="2">
    <name type="scientific">Aphanomyces invadans</name>
    <dbReference type="NCBI Taxonomy" id="157072"/>
    <lineage>
        <taxon>Eukaryota</taxon>
        <taxon>Sar</taxon>
        <taxon>Stramenopiles</taxon>
        <taxon>Oomycota</taxon>
        <taxon>Saprolegniomycetes</taxon>
        <taxon>Saprolegniales</taxon>
        <taxon>Verrucalvaceae</taxon>
        <taxon>Aphanomyces</taxon>
    </lineage>
</organism>
<dbReference type="AlphaFoldDB" id="A0A024UGU9"/>
<dbReference type="GeneID" id="20080312"/>
<dbReference type="EMBL" id="KI913956">
    <property type="protein sequence ID" value="ETW05504.1"/>
    <property type="molecule type" value="Genomic_DNA"/>
</dbReference>
<feature type="transmembrane region" description="Helical" evidence="1">
    <location>
        <begin position="126"/>
        <end position="148"/>
    </location>
</feature>
<keyword evidence="1" id="KW-0472">Membrane</keyword>
<reference evidence="2" key="1">
    <citation type="submission" date="2013-12" db="EMBL/GenBank/DDBJ databases">
        <title>The Genome Sequence of Aphanomyces invadans NJM9701.</title>
        <authorList>
            <consortium name="The Broad Institute Genomics Platform"/>
            <person name="Russ C."/>
            <person name="Tyler B."/>
            <person name="van West P."/>
            <person name="Dieguez-Uribeondo J."/>
            <person name="Young S.K."/>
            <person name="Zeng Q."/>
            <person name="Gargeya S."/>
            <person name="Fitzgerald M."/>
            <person name="Abouelleil A."/>
            <person name="Alvarado L."/>
            <person name="Chapman S.B."/>
            <person name="Gainer-Dewar J."/>
            <person name="Goldberg J."/>
            <person name="Griggs A."/>
            <person name="Gujja S."/>
            <person name="Hansen M."/>
            <person name="Howarth C."/>
            <person name="Imamovic A."/>
            <person name="Ireland A."/>
            <person name="Larimer J."/>
            <person name="McCowan C."/>
            <person name="Murphy C."/>
            <person name="Pearson M."/>
            <person name="Poon T.W."/>
            <person name="Priest M."/>
            <person name="Roberts A."/>
            <person name="Saif S."/>
            <person name="Shea T."/>
            <person name="Sykes S."/>
            <person name="Wortman J."/>
            <person name="Nusbaum C."/>
            <person name="Birren B."/>
        </authorList>
    </citation>
    <scope>NUCLEOTIDE SEQUENCE [LARGE SCALE GENOMIC DNA]</scope>
    <source>
        <strain evidence="2">NJM9701</strain>
    </source>
</reference>
<accession>A0A024UGU9</accession>
<dbReference type="eggNOG" id="ENOG502QUQ3">
    <property type="taxonomic scope" value="Eukaryota"/>
</dbReference>
<name>A0A024UGU9_9STRA</name>
<feature type="transmembrane region" description="Helical" evidence="1">
    <location>
        <begin position="391"/>
        <end position="413"/>
    </location>
</feature>
<dbReference type="STRING" id="157072.A0A024UGU9"/>
<dbReference type="RefSeq" id="XP_008865281.1">
    <property type="nucleotide sequence ID" value="XM_008867059.1"/>
</dbReference>
<gene>
    <name evidence="2" type="ORF">H310_03262</name>
</gene>
<evidence type="ECO:0000256" key="1">
    <source>
        <dbReference type="SAM" id="Phobius"/>
    </source>
</evidence>
<feature type="transmembrane region" description="Helical" evidence="1">
    <location>
        <begin position="295"/>
        <end position="314"/>
    </location>
</feature>
<feature type="transmembrane region" description="Helical" evidence="1">
    <location>
        <begin position="169"/>
        <end position="189"/>
    </location>
</feature>
<feature type="transmembrane region" description="Helical" evidence="1">
    <location>
        <begin position="326"/>
        <end position="345"/>
    </location>
</feature>
<keyword evidence="1" id="KW-0812">Transmembrane</keyword>